<sequence>MTDKEQAYQDYMSGMKYKDIASKLGISINTIKSWKKRHNWQRGAPPATKLENRKKGAPKVAPPVIDELEDNPNLTNQQKDFCIYFLQRHNVMWAYMKAYGASYDTASKNSWALMGKKGIKEQISKLRKAQETELYINANDILNEYVKQATSNLGDYLKYDVQEIVDKKHKDAHGNYEHYYSVQIKPEDMDKVDMSLVKSFHRGKDGLVIELYDKQKAMQVLLDRLPEAKLTSEQKDSFLNAIIAAKKGKEKE</sequence>
<organism evidence="6 7">
    <name type="scientific">Levilactobacillus brevis</name>
    <name type="common">Lactobacillus brevis</name>
    <dbReference type="NCBI Taxonomy" id="1580"/>
    <lineage>
        <taxon>Bacteria</taxon>
        <taxon>Bacillati</taxon>
        <taxon>Bacillota</taxon>
        <taxon>Bacilli</taxon>
        <taxon>Lactobacillales</taxon>
        <taxon>Lactobacillaceae</taxon>
        <taxon>Levilactobacillus</taxon>
    </lineage>
</organism>
<evidence type="ECO:0000256" key="2">
    <source>
        <dbReference type="ARBA" id="ARBA00023219"/>
    </source>
</evidence>
<feature type="region of interest" description="Disordered" evidence="3">
    <location>
        <begin position="37"/>
        <end position="58"/>
    </location>
</feature>
<dbReference type="Proteomes" id="UP000217918">
    <property type="component" value="Unassembled WGS sequence"/>
</dbReference>
<reference evidence="6 7" key="2">
    <citation type="submission" date="2017-09" db="EMBL/GenBank/DDBJ databases">
        <title>Genome sequence of Lactobacillus brevis D7.</title>
        <authorList>
            <person name="Kwon M.-S."/>
            <person name="Lim S.K."/>
            <person name="Choi H.-J."/>
        </authorList>
    </citation>
    <scope>NUCLEOTIDE SEQUENCE [LARGE SCALE GENOMIC DNA]</scope>
    <source>
        <strain evidence="6 7">D7</strain>
    </source>
</reference>
<feature type="domain" description="Terminase ATPase subunit N-terminal" evidence="4">
    <location>
        <begin position="4"/>
        <end position="45"/>
    </location>
</feature>
<dbReference type="Gene3D" id="1.10.10.1400">
    <property type="entry name" value="Terminase, small subunit, N-terminal DNA-binding domain, HTH motif"/>
    <property type="match status" value="1"/>
</dbReference>
<name>A0A2A3TXI1_LEVBR</name>
<dbReference type="AlphaFoldDB" id="A0A2A3TXI1"/>
<dbReference type="EMBL" id="CP021456">
    <property type="protein sequence ID" value="AWP46333.1"/>
    <property type="molecule type" value="Genomic_DNA"/>
</dbReference>
<evidence type="ECO:0000313" key="7">
    <source>
        <dbReference type="Proteomes" id="UP000217918"/>
    </source>
</evidence>
<reference evidence="5" key="1">
    <citation type="submission" date="2017-05" db="EMBL/GenBank/DDBJ databases">
        <authorList>
            <person name="Song R."/>
            <person name="Chenine A.L."/>
            <person name="Ruprecht R.M."/>
        </authorList>
    </citation>
    <scope>NUCLEOTIDE SEQUENCE [LARGE SCALE GENOMIC DNA]</scope>
    <source>
        <strain evidence="5">ZLB004</strain>
    </source>
</reference>
<evidence type="ECO:0000259" key="4">
    <source>
        <dbReference type="Pfam" id="PF06056"/>
    </source>
</evidence>
<dbReference type="InterPro" id="IPR052404">
    <property type="entry name" value="SPP1-like_terminase"/>
</dbReference>
<dbReference type="RefSeq" id="WP_047021003.1">
    <property type="nucleotide sequence ID" value="NZ_CABMJF010000002.1"/>
</dbReference>
<keyword evidence="2" id="KW-0231">Viral genome packaging</keyword>
<dbReference type="Pfam" id="PF03592">
    <property type="entry name" value="Terminase_2"/>
    <property type="match status" value="1"/>
</dbReference>
<dbReference type="InterPro" id="IPR005335">
    <property type="entry name" value="Terminase_ssu"/>
</dbReference>
<dbReference type="InterPro" id="IPR009057">
    <property type="entry name" value="Homeodomain-like_sf"/>
</dbReference>
<evidence type="ECO:0000256" key="1">
    <source>
        <dbReference type="ARBA" id="ARBA00022612"/>
    </source>
</evidence>
<protein>
    <submittedName>
        <fullName evidence="6">Terminase</fullName>
    </submittedName>
</protein>
<dbReference type="GO" id="GO:0051276">
    <property type="term" value="P:chromosome organization"/>
    <property type="evidence" value="ECO:0007669"/>
    <property type="project" value="InterPro"/>
</dbReference>
<accession>A0A2A3TXI1</accession>
<dbReference type="EMBL" id="NVYO01000001">
    <property type="protein sequence ID" value="PBQ23418.1"/>
    <property type="molecule type" value="Genomic_DNA"/>
</dbReference>
<dbReference type="Pfam" id="PF06056">
    <property type="entry name" value="Terminase_5"/>
    <property type="match status" value="1"/>
</dbReference>
<evidence type="ECO:0000313" key="6">
    <source>
        <dbReference type="EMBL" id="PBQ23418.1"/>
    </source>
</evidence>
<evidence type="ECO:0000256" key="3">
    <source>
        <dbReference type="SAM" id="MobiDB-lite"/>
    </source>
</evidence>
<evidence type="ECO:0000313" key="5">
    <source>
        <dbReference type="EMBL" id="AWP46333.1"/>
    </source>
</evidence>
<dbReference type="PANTHER" id="PTHR41328">
    <property type="entry name" value="TERMINASE SMALL SUBUNIT-RELATED"/>
    <property type="match status" value="1"/>
</dbReference>
<keyword evidence="1" id="KW-1188">Viral release from host cell</keyword>
<dbReference type="SUPFAM" id="SSF46689">
    <property type="entry name" value="Homeodomain-like"/>
    <property type="match status" value="1"/>
</dbReference>
<dbReference type="InterPro" id="IPR038713">
    <property type="entry name" value="Terminase_Gp1_N_sf"/>
</dbReference>
<gene>
    <name evidence="5" type="ORF">CCS05_05105</name>
    <name evidence="6" type="ORF">CNR29_05130</name>
</gene>
<dbReference type="PANTHER" id="PTHR41328:SF3">
    <property type="entry name" value="PBSX PHAGE TERMINASE SMALL SUBUNIT"/>
    <property type="match status" value="1"/>
</dbReference>
<dbReference type="Gene3D" id="1.10.10.60">
    <property type="entry name" value="Homeodomain-like"/>
    <property type="match status" value="1"/>
</dbReference>
<dbReference type="InterPro" id="IPR010332">
    <property type="entry name" value="ATPase_terminase-su_N"/>
</dbReference>
<proteinExistence type="predicted"/>